<sequence>MTSELDPVAEIVEPAMSTSEPHYQSTIVRAVSSPNAVLRVHPIEDLAKTASVPVVDETLHDPPCDRCKLRELACTRTANEACEHCFKSKSRCSFVPGRAIPTRKQKRKATSEPDILEKAPPPRKARLTGPSSILPSTGAPSTALPADDEPEVSTLTAPSLSTEQQTLPSAVNEVAVRTAVEPRLLSIATFISYIPDIHSSLSAVRDSVRYSASSIETCAAMLVSTLRTVENKLSQALDLVAEIQRKLPPTNPSSQSANDGQPQGSTSNALTPAAPLPNPDRSVQFVLPAPPRTTPSPRAAATGSARAKPKRRSTARPVSRGGSSQVSK</sequence>
<accession>A0ACB8R853</accession>
<dbReference type="EMBL" id="MU276208">
    <property type="protein sequence ID" value="KAI0040301.1"/>
    <property type="molecule type" value="Genomic_DNA"/>
</dbReference>
<keyword evidence="2" id="KW-1185">Reference proteome</keyword>
<gene>
    <name evidence="1" type="ORF">FA95DRAFT_899549</name>
</gene>
<name>A0ACB8R853_9AGAM</name>
<reference evidence="1" key="1">
    <citation type="submission" date="2021-02" db="EMBL/GenBank/DDBJ databases">
        <authorList>
            <consortium name="DOE Joint Genome Institute"/>
            <person name="Ahrendt S."/>
            <person name="Looney B.P."/>
            <person name="Miyauchi S."/>
            <person name="Morin E."/>
            <person name="Drula E."/>
            <person name="Courty P.E."/>
            <person name="Chicoki N."/>
            <person name="Fauchery L."/>
            <person name="Kohler A."/>
            <person name="Kuo A."/>
            <person name="Labutti K."/>
            <person name="Pangilinan J."/>
            <person name="Lipzen A."/>
            <person name="Riley R."/>
            <person name="Andreopoulos W."/>
            <person name="He G."/>
            <person name="Johnson J."/>
            <person name="Barry K.W."/>
            <person name="Grigoriev I.V."/>
            <person name="Nagy L."/>
            <person name="Hibbett D."/>
            <person name="Henrissat B."/>
            <person name="Matheny P.B."/>
            <person name="Labbe J."/>
            <person name="Martin F."/>
        </authorList>
    </citation>
    <scope>NUCLEOTIDE SEQUENCE</scope>
    <source>
        <strain evidence="1">FP105234-sp</strain>
    </source>
</reference>
<proteinExistence type="predicted"/>
<dbReference type="Proteomes" id="UP000814033">
    <property type="component" value="Unassembled WGS sequence"/>
</dbReference>
<comment type="caution">
    <text evidence="1">The sequence shown here is derived from an EMBL/GenBank/DDBJ whole genome shotgun (WGS) entry which is preliminary data.</text>
</comment>
<evidence type="ECO:0000313" key="1">
    <source>
        <dbReference type="EMBL" id="KAI0040301.1"/>
    </source>
</evidence>
<protein>
    <submittedName>
        <fullName evidence="1">Uncharacterized protein</fullName>
    </submittedName>
</protein>
<organism evidence="1 2">
    <name type="scientific">Auriscalpium vulgare</name>
    <dbReference type="NCBI Taxonomy" id="40419"/>
    <lineage>
        <taxon>Eukaryota</taxon>
        <taxon>Fungi</taxon>
        <taxon>Dikarya</taxon>
        <taxon>Basidiomycota</taxon>
        <taxon>Agaricomycotina</taxon>
        <taxon>Agaricomycetes</taxon>
        <taxon>Russulales</taxon>
        <taxon>Auriscalpiaceae</taxon>
        <taxon>Auriscalpium</taxon>
    </lineage>
</organism>
<evidence type="ECO:0000313" key="2">
    <source>
        <dbReference type="Proteomes" id="UP000814033"/>
    </source>
</evidence>
<reference evidence="1" key="2">
    <citation type="journal article" date="2022" name="New Phytol.">
        <title>Evolutionary transition to the ectomycorrhizal habit in the genomes of a hyperdiverse lineage of mushroom-forming fungi.</title>
        <authorList>
            <person name="Looney B."/>
            <person name="Miyauchi S."/>
            <person name="Morin E."/>
            <person name="Drula E."/>
            <person name="Courty P.E."/>
            <person name="Kohler A."/>
            <person name="Kuo A."/>
            <person name="LaButti K."/>
            <person name="Pangilinan J."/>
            <person name="Lipzen A."/>
            <person name="Riley R."/>
            <person name="Andreopoulos W."/>
            <person name="He G."/>
            <person name="Johnson J."/>
            <person name="Nolan M."/>
            <person name="Tritt A."/>
            <person name="Barry K.W."/>
            <person name="Grigoriev I.V."/>
            <person name="Nagy L.G."/>
            <person name="Hibbett D."/>
            <person name="Henrissat B."/>
            <person name="Matheny P.B."/>
            <person name="Labbe J."/>
            <person name="Martin F.M."/>
        </authorList>
    </citation>
    <scope>NUCLEOTIDE SEQUENCE</scope>
    <source>
        <strain evidence="1">FP105234-sp</strain>
    </source>
</reference>